<dbReference type="EMBL" id="UYYF01002052">
    <property type="protein sequence ID" value="VDN00273.1"/>
    <property type="molecule type" value="Genomic_DNA"/>
</dbReference>
<organism evidence="4">
    <name type="scientific">Thelazia callipaeda</name>
    <name type="common">Oriental eyeworm</name>
    <name type="synonym">Parasitic nematode</name>
    <dbReference type="NCBI Taxonomy" id="103827"/>
    <lineage>
        <taxon>Eukaryota</taxon>
        <taxon>Metazoa</taxon>
        <taxon>Ecdysozoa</taxon>
        <taxon>Nematoda</taxon>
        <taxon>Chromadorea</taxon>
        <taxon>Rhabditida</taxon>
        <taxon>Spirurina</taxon>
        <taxon>Spiruromorpha</taxon>
        <taxon>Thelazioidea</taxon>
        <taxon>Thelaziidae</taxon>
        <taxon>Thelazia</taxon>
    </lineage>
</organism>
<accession>A0A0N5CTT2</accession>
<feature type="domain" description="Nuclear anchorage protein 1 spectrin-like repeat" evidence="1">
    <location>
        <begin position="1"/>
        <end position="46"/>
    </location>
</feature>
<evidence type="ECO:0000313" key="2">
    <source>
        <dbReference type="EMBL" id="VDN00273.1"/>
    </source>
</evidence>
<sequence length="322" mass="37619">MANLQKLCEQLAPLEIAYADVRFYDVDVEQTEQQYEGLMSLLNKELHDEKILNESAAQLAAEFELLHSKLIDTSVCYELDEILNYHLPSLQAQIQLLEDKNDDTKRNRIHVDRKCEPTVELLKKQLKQLYVLINVKLDTAARIEKDEKIAALKMTVENLRSKTCDEEELVKLEEQLQQFSVEDENVQTLAADVKKLRADKNAQMEYLKVLNDKFEKLRIRMKTLQKCKDDAHSVSTIDEKCNAFESVYNEACEILLSINELINESTVHNIDPVFFVSEYEHVKDFAKDCKVKMFLLNFILIVIERKMRKYIISYNILIYCIV</sequence>
<evidence type="ECO:0000313" key="4">
    <source>
        <dbReference type="WBParaSite" id="TCLT_0000364301-mRNA-1"/>
    </source>
</evidence>
<dbReference type="OrthoDB" id="5869473at2759"/>
<name>A0A0N5CTT2_THECL</name>
<protein>
    <submittedName>
        <fullName evidence="4">RH1 domain-containing protein</fullName>
    </submittedName>
</protein>
<gene>
    <name evidence="2" type="ORF">TCLT_LOCUS3633</name>
</gene>
<evidence type="ECO:0000259" key="1">
    <source>
        <dbReference type="Pfam" id="PF24611"/>
    </source>
</evidence>
<proteinExistence type="predicted"/>
<dbReference type="InterPro" id="IPR057134">
    <property type="entry name" value="Spectrin_Anc-1_3"/>
</dbReference>
<dbReference type="AlphaFoldDB" id="A0A0N5CTT2"/>
<dbReference type="WBParaSite" id="TCLT_0000364301-mRNA-1">
    <property type="protein sequence ID" value="TCLT_0000364301-mRNA-1"/>
    <property type="gene ID" value="TCLT_0000364301"/>
</dbReference>
<dbReference type="Pfam" id="PF24611">
    <property type="entry name" value="Spectrin_Anc-1"/>
    <property type="match status" value="1"/>
</dbReference>
<reference evidence="4" key="1">
    <citation type="submission" date="2017-02" db="UniProtKB">
        <authorList>
            <consortium name="WormBaseParasite"/>
        </authorList>
    </citation>
    <scope>IDENTIFICATION</scope>
</reference>
<keyword evidence="3" id="KW-1185">Reference proteome</keyword>
<evidence type="ECO:0000313" key="3">
    <source>
        <dbReference type="Proteomes" id="UP000276776"/>
    </source>
</evidence>
<dbReference type="Proteomes" id="UP000276776">
    <property type="component" value="Unassembled WGS sequence"/>
</dbReference>
<dbReference type="STRING" id="103827.A0A0N5CTT2"/>
<reference evidence="2 3" key="2">
    <citation type="submission" date="2018-11" db="EMBL/GenBank/DDBJ databases">
        <authorList>
            <consortium name="Pathogen Informatics"/>
        </authorList>
    </citation>
    <scope>NUCLEOTIDE SEQUENCE [LARGE SCALE GENOMIC DNA]</scope>
</reference>